<dbReference type="Proteomes" id="UP000011518">
    <property type="component" value="Unassembled WGS sequence"/>
</dbReference>
<organism evidence="1 2">
    <name type="scientific">Tupaia chinensis</name>
    <name type="common">Chinese tree shrew</name>
    <name type="synonym">Tupaia belangeri chinensis</name>
    <dbReference type="NCBI Taxonomy" id="246437"/>
    <lineage>
        <taxon>Eukaryota</taxon>
        <taxon>Metazoa</taxon>
        <taxon>Chordata</taxon>
        <taxon>Craniata</taxon>
        <taxon>Vertebrata</taxon>
        <taxon>Euteleostomi</taxon>
        <taxon>Mammalia</taxon>
        <taxon>Eutheria</taxon>
        <taxon>Euarchontoglires</taxon>
        <taxon>Scandentia</taxon>
        <taxon>Tupaiidae</taxon>
        <taxon>Tupaia</taxon>
    </lineage>
</organism>
<reference evidence="2" key="2">
    <citation type="journal article" date="2013" name="Nat. Commun.">
        <title>Genome of the Chinese tree shrew.</title>
        <authorList>
            <person name="Fan Y."/>
            <person name="Huang Z.Y."/>
            <person name="Cao C.C."/>
            <person name="Chen C.S."/>
            <person name="Chen Y.X."/>
            <person name="Fan D.D."/>
            <person name="He J."/>
            <person name="Hou H.L."/>
            <person name="Hu L."/>
            <person name="Hu X.T."/>
            <person name="Jiang X.T."/>
            <person name="Lai R."/>
            <person name="Lang Y.S."/>
            <person name="Liang B."/>
            <person name="Liao S.G."/>
            <person name="Mu D."/>
            <person name="Ma Y.Y."/>
            <person name="Niu Y.Y."/>
            <person name="Sun X.Q."/>
            <person name="Xia J.Q."/>
            <person name="Xiao J."/>
            <person name="Xiong Z.Q."/>
            <person name="Xu L."/>
            <person name="Yang L."/>
            <person name="Zhang Y."/>
            <person name="Zhao W."/>
            <person name="Zhao X.D."/>
            <person name="Zheng Y.T."/>
            <person name="Zhou J.M."/>
            <person name="Zhu Y.B."/>
            <person name="Zhang G.J."/>
            <person name="Wang J."/>
            <person name="Yao Y.G."/>
        </authorList>
    </citation>
    <scope>NUCLEOTIDE SEQUENCE [LARGE SCALE GENOMIC DNA]</scope>
</reference>
<keyword evidence="2" id="KW-1185">Reference proteome</keyword>
<name>L9LFX0_TUPCH</name>
<dbReference type="InParanoid" id="L9LFX0"/>
<gene>
    <name evidence="1" type="ORF">TREES_T100017494</name>
</gene>
<evidence type="ECO:0000313" key="1">
    <source>
        <dbReference type="EMBL" id="ELW72777.1"/>
    </source>
</evidence>
<dbReference type="AlphaFoldDB" id="L9LFX0"/>
<dbReference type="EMBL" id="KB320391">
    <property type="protein sequence ID" value="ELW72777.1"/>
    <property type="molecule type" value="Genomic_DNA"/>
</dbReference>
<sequence length="92" mass="10167">MVLLGEGPEKLDQNPRCSRVPVNLQSAALPCPCPPTETGSVLGQGSSIVTASGQWAFMAIRYCDKRHETFNNYLRDVEEITGLKEEEEETVK</sequence>
<protein>
    <submittedName>
        <fullName evidence="1">Uncharacterized protein</fullName>
    </submittedName>
</protein>
<reference evidence="2" key="1">
    <citation type="submission" date="2012-07" db="EMBL/GenBank/DDBJ databases">
        <title>Genome of the Chinese tree shrew, a rising model animal genetically related to primates.</title>
        <authorList>
            <person name="Zhang G."/>
            <person name="Fan Y."/>
            <person name="Yao Y."/>
            <person name="Huang Z."/>
        </authorList>
    </citation>
    <scope>NUCLEOTIDE SEQUENCE [LARGE SCALE GENOMIC DNA]</scope>
</reference>
<accession>L9LFX0</accession>
<proteinExistence type="predicted"/>
<evidence type="ECO:0000313" key="2">
    <source>
        <dbReference type="Proteomes" id="UP000011518"/>
    </source>
</evidence>